<name>A0A0R3PK28_ANGCS</name>
<reference evidence="1 2" key="2">
    <citation type="submission" date="2018-11" db="EMBL/GenBank/DDBJ databases">
        <authorList>
            <consortium name="Pathogen Informatics"/>
        </authorList>
    </citation>
    <scope>NUCLEOTIDE SEQUENCE [LARGE SCALE GENOMIC DNA]</scope>
    <source>
        <strain evidence="1 2">Costa Rica</strain>
    </source>
</reference>
<dbReference type="OrthoDB" id="10519626at2759"/>
<protein>
    <submittedName>
        <fullName evidence="1 3">Uncharacterized protein</fullName>
    </submittedName>
</protein>
<evidence type="ECO:0000313" key="3">
    <source>
        <dbReference type="WBParaSite" id="ACOC_0000489201-mRNA-1"/>
    </source>
</evidence>
<organism evidence="3">
    <name type="scientific">Angiostrongylus costaricensis</name>
    <name type="common">Nematode worm</name>
    <dbReference type="NCBI Taxonomy" id="334426"/>
    <lineage>
        <taxon>Eukaryota</taxon>
        <taxon>Metazoa</taxon>
        <taxon>Ecdysozoa</taxon>
        <taxon>Nematoda</taxon>
        <taxon>Chromadorea</taxon>
        <taxon>Rhabditida</taxon>
        <taxon>Rhabditina</taxon>
        <taxon>Rhabditomorpha</taxon>
        <taxon>Strongyloidea</taxon>
        <taxon>Metastrongylidae</taxon>
        <taxon>Angiostrongylus</taxon>
    </lineage>
</organism>
<keyword evidence="2" id="KW-1185">Reference proteome</keyword>
<accession>A0A0R3PK28</accession>
<sequence>MNGRRSISVAPPFEARSFSAPAPRSPTPMAQAVPLAVSFDGRLAKPQLSCFRPLCGLLDQLLARYGRRKAQVSISIVNECAIVCLSLYPTAACQRRHMFLNKKRPTFSRRNRQMKNNSIIAFNELKIPDRRHPAEELSTTK</sequence>
<reference evidence="3" key="1">
    <citation type="submission" date="2017-02" db="UniProtKB">
        <authorList>
            <consortium name="WormBaseParasite"/>
        </authorList>
    </citation>
    <scope>IDENTIFICATION</scope>
</reference>
<gene>
    <name evidence="1" type="ORF">ACOC_LOCUS4893</name>
</gene>
<dbReference type="EMBL" id="UYYA01003836">
    <property type="protein sequence ID" value="VDM56478.1"/>
    <property type="molecule type" value="Genomic_DNA"/>
</dbReference>
<evidence type="ECO:0000313" key="1">
    <source>
        <dbReference type="EMBL" id="VDM56478.1"/>
    </source>
</evidence>
<proteinExistence type="predicted"/>
<evidence type="ECO:0000313" key="2">
    <source>
        <dbReference type="Proteomes" id="UP000267027"/>
    </source>
</evidence>
<dbReference type="AlphaFoldDB" id="A0A0R3PK28"/>
<dbReference type="WBParaSite" id="ACOC_0000489201-mRNA-1">
    <property type="protein sequence ID" value="ACOC_0000489201-mRNA-1"/>
    <property type="gene ID" value="ACOC_0000489201"/>
</dbReference>
<dbReference type="Proteomes" id="UP000267027">
    <property type="component" value="Unassembled WGS sequence"/>
</dbReference>